<name>W2N9Z1_PHYNI</name>
<sequence>MVRIDQIFEQSLSIGEYKADLLGLRGEFIETLSHGQTPTVAIIDLVAPLPSIPSYF</sequence>
<organism evidence="1">
    <name type="scientific">Phytophthora nicotianae</name>
    <name type="common">Potato buckeye rot agent</name>
    <name type="synonym">Phytophthora parasitica</name>
    <dbReference type="NCBI Taxonomy" id="4792"/>
    <lineage>
        <taxon>Eukaryota</taxon>
        <taxon>Sar</taxon>
        <taxon>Stramenopiles</taxon>
        <taxon>Oomycota</taxon>
        <taxon>Peronosporomycetes</taxon>
        <taxon>Peronosporales</taxon>
        <taxon>Peronosporaceae</taxon>
        <taxon>Phytophthora</taxon>
    </lineage>
</organism>
<protein>
    <submittedName>
        <fullName evidence="1">Uncharacterized protein</fullName>
    </submittedName>
</protein>
<accession>W2N9Z1</accession>
<dbReference type="AlphaFoldDB" id="W2N9Z1"/>
<dbReference type="Proteomes" id="UP000054532">
    <property type="component" value="Unassembled WGS sequence"/>
</dbReference>
<reference evidence="1" key="1">
    <citation type="submission" date="2013-11" db="EMBL/GenBank/DDBJ databases">
        <title>The Genome Sequence of Phytophthora parasitica IAC_01/95.</title>
        <authorList>
            <consortium name="The Broad Institute Genomics Platform"/>
            <person name="Russ C."/>
            <person name="Tyler B."/>
            <person name="Panabieres F."/>
            <person name="Shan W."/>
            <person name="Tripathy S."/>
            <person name="Grunwald N."/>
            <person name="Machado M."/>
            <person name="Johnson C.S."/>
            <person name="Arredondo F."/>
            <person name="Hong C."/>
            <person name="Coffey M."/>
            <person name="Young S.K."/>
            <person name="Zeng Q."/>
            <person name="Gargeya S."/>
            <person name="Fitzgerald M."/>
            <person name="Abouelleil A."/>
            <person name="Alvarado L."/>
            <person name="Chapman S.B."/>
            <person name="Gainer-Dewar J."/>
            <person name="Goldberg J."/>
            <person name="Griggs A."/>
            <person name="Gujja S."/>
            <person name="Hansen M."/>
            <person name="Howarth C."/>
            <person name="Imamovic A."/>
            <person name="Ireland A."/>
            <person name="Larimer J."/>
            <person name="McCowan C."/>
            <person name="Murphy C."/>
            <person name="Pearson M."/>
            <person name="Poon T.W."/>
            <person name="Priest M."/>
            <person name="Roberts A."/>
            <person name="Saif S."/>
            <person name="Shea T."/>
            <person name="Sykes S."/>
            <person name="Wortman J."/>
            <person name="Nusbaum C."/>
            <person name="Birren B."/>
        </authorList>
    </citation>
    <scope>NUCLEOTIDE SEQUENCE [LARGE SCALE GENOMIC DNA]</scope>
    <source>
        <strain evidence="1">IAC_01/95</strain>
    </source>
</reference>
<evidence type="ECO:0000313" key="1">
    <source>
        <dbReference type="EMBL" id="ETM44728.1"/>
    </source>
</evidence>
<dbReference type="EMBL" id="KI693260">
    <property type="protein sequence ID" value="ETM44728.1"/>
    <property type="molecule type" value="Genomic_DNA"/>
</dbReference>
<proteinExistence type="predicted"/>
<gene>
    <name evidence="1" type="ORF">L914_10063</name>
</gene>